<reference evidence="11 12" key="1">
    <citation type="submission" date="2016-06" db="EMBL/GenBank/DDBJ databases">
        <title>The Draft Genome Sequence and Annotation of the Desert Woodrat Neotoma lepida.</title>
        <authorList>
            <person name="Campbell M."/>
            <person name="Oakeson K.F."/>
            <person name="Yandell M."/>
            <person name="Halpert J.R."/>
            <person name="Dearing D."/>
        </authorList>
    </citation>
    <scope>NUCLEOTIDE SEQUENCE [LARGE SCALE GENOMIC DNA]</scope>
    <source>
        <strain evidence="11">417</strain>
        <tissue evidence="11">Liver</tissue>
    </source>
</reference>
<feature type="region of interest" description="Disordered" evidence="9">
    <location>
        <begin position="1"/>
        <end position="40"/>
    </location>
</feature>
<comment type="pathway">
    <text evidence="1">Carbohydrate degradation; glycolysis; pyruvate from D-glyceraldehyde 3-phosphate: step 1/5.</text>
</comment>
<keyword evidence="4" id="KW-0963">Cytoplasm</keyword>
<sequence>MMLGTRVEMGKARQNTEDDQWGEAAQDQGRHLKAAEASPSSAVSFVAVPNSTHLREDMDASSMAQSKLRTGNLPQWEDNIKWGNTGAECVVATTGVFTTMEKAGAHLKDGTKGVIISIPSADGPMFVMVVNHEMHNNSLKKDCQQCLL</sequence>
<dbReference type="InterPro" id="IPR020828">
    <property type="entry name" value="GlycerAld_3-P_DH_NAD(P)-bd"/>
</dbReference>
<feature type="domain" description="Glyceraldehyde 3-phosphate dehydrogenase NAD(P) binding" evidence="10">
    <location>
        <begin position="32"/>
        <end position="140"/>
    </location>
</feature>
<dbReference type="AlphaFoldDB" id="A0A1A6GGY7"/>
<dbReference type="Gene3D" id="3.40.50.720">
    <property type="entry name" value="NAD(P)-binding Rossmann-like Domain"/>
    <property type="match status" value="1"/>
</dbReference>
<evidence type="ECO:0000256" key="2">
    <source>
        <dbReference type="ARBA" id="ARBA00007406"/>
    </source>
</evidence>
<evidence type="ECO:0000313" key="11">
    <source>
        <dbReference type="EMBL" id="OBS65124.1"/>
    </source>
</evidence>
<evidence type="ECO:0000256" key="5">
    <source>
        <dbReference type="ARBA" id="ARBA00023002"/>
    </source>
</evidence>
<proteinExistence type="inferred from homology"/>
<gene>
    <name evidence="11" type="ORF">A6R68_06349</name>
</gene>
<evidence type="ECO:0000313" key="12">
    <source>
        <dbReference type="Proteomes" id="UP000092124"/>
    </source>
</evidence>
<dbReference type="OrthoDB" id="1743376at2759"/>
<evidence type="ECO:0000256" key="3">
    <source>
        <dbReference type="ARBA" id="ARBA00013119"/>
    </source>
</evidence>
<dbReference type="SMART" id="SM00846">
    <property type="entry name" value="Gp_dh_N"/>
    <property type="match status" value="1"/>
</dbReference>
<evidence type="ECO:0000256" key="1">
    <source>
        <dbReference type="ARBA" id="ARBA00004869"/>
    </source>
</evidence>
<comment type="catalytic activity">
    <reaction evidence="8">
        <text>D-glyceraldehyde 3-phosphate + phosphate + NAD(+) = (2R)-3-phospho-glyceroyl phosphate + NADH + H(+)</text>
        <dbReference type="Rhea" id="RHEA:10300"/>
        <dbReference type="ChEBI" id="CHEBI:15378"/>
        <dbReference type="ChEBI" id="CHEBI:43474"/>
        <dbReference type="ChEBI" id="CHEBI:57540"/>
        <dbReference type="ChEBI" id="CHEBI:57604"/>
        <dbReference type="ChEBI" id="CHEBI:57945"/>
        <dbReference type="ChEBI" id="CHEBI:59776"/>
        <dbReference type="EC" id="1.2.1.12"/>
    </reaction>
</comment>
<keyword evidence="12" id="KW-1185">Reference proteome</keyword>
<keyword evidence="7" id="KW-0324">Glycolysis</keyword>
<dbReference type="InterPro" id="IPR020831">
    <property type="entry name" value="GlycerAld/Erythrose_P_DH"/>
</dbReference>
<dbReference type="GO" id="GO:0006096">
    <property type="term" value="P:glycolytic process"/>
    <property type="evidence" value="ECO:0007669"/>
    <property type="project" value="UniProtKB-KW"/>
</dbReference>
<name>A0A1A6GGY7_NEOLE</name>
<dbReference type="STRING" id="56216.A0A1A6GGY7"/>
<keyword evidence="6" id="KW-0520">NAD</keyword>
<dbReference type="InterPro" id="IPR036291">
    <property type="entry name" value="NAD(P)-bd_dom_sf"/>
</dbReference>
<organism evidence="11 12">
    <name type="scientific">Neotoma lepida</name>
    <name type="common">Desert woodrat</name>
    <dbReference type="NCBI Taxonomy" id="56216"/>
    <lineage>
        <taxon>Eukaryota</taxon>
        <taxon>Metazoa</taxon>
        <taxon>Chordata</taxon>
        <taxon>Craniata</taxon>
        <taxon>Vertebrata</taxon>
        <taxon>Euteleostomi</taxon>
        <taxon>Mammalia</taxon>
        <taxon>Eutheria</taxon>
        <taxon>Euarchontoglires</taxon>
        <taxon>Glires</taxon>
        <taxon>Rodentia</taxon>
        <taxon>Myomorpha</taxon>
        <taxon>Muroidea</taxon>
        <taxon>Cricetidae</taxon>
        <taxon>Neotominae</taxon>
        <taxon>Neotoma</taxon>
    </lineage>
</organism>
<dbReference type="SUPFAM" id="SSF51735">
    <property type="entry name" value="NAD(P)-binding Rossmann-fold domains"/>
    <property type="match status" value="1"/>
</dbReference>
<dbReference type="PANTHER" id="PTHR10836">
    <property type="entry name" value="GLYCERALDEHYDE 3-PHOSPHATE DEHYDROGENASE"/>
    <property type="match status" value="1"/>
</dbReference>
<dbReference type="GO" id="GO:0051287">
    <property type="term" value="F:NAD binding"/>
    <property type="evidence" value="ECO:0007669"/>
    <property type="project" value="InterPro"/>
</dbReference>
<keyword evidence="5" id="KW-0560">Oxidoreductase</keyword>
<dbReference type="PANTHER" id="PTHR10836:SF111">
    <property type="entry name" value="GLYCERALDEHYDE-3-PHOSPHATE DEHYDROGENASE"/>
    <property type="match status" value="1"/>
</dbReference>
<dbReference type="GO" id="GO:0004365">
    <property type="term" value="F:glyceraldehyde-3-phosphate dehydrogenase (NAD+) (phosphorylating) activity"/>
    <property type="evidence" value="ECO:0007669"/>
    <property type="project" value="UniProtKB-EC"/>
</dbReference>
<evidence type="ECO:0000256" key="8">
    <source>
        <dbReference type="ARBA" id="ARBA00047698"/>
    </source>
</evidence>
<accession>A0A1A6GGY7</accession>
<evidence type="ECO:0000256" key="6">
    <source>
        <dbReference type="ARBA" id="ARBA00023027"/>
    </source>
</evidence>
<comment type="caution">
    <text evidence="11">The sequence shown here is derived from an EMBL/GenBank/DDBJ whole genome shotgun (WGS) entry which is preliminary data.</text>
</comment>
<evidence type="ECO:0000256" key="9">
    <source>
        <dbReference type="SAM" id="MobiDB-lite"/>
    </source>
</evidence>
<dbReference type="EC" id="1.2.1.12" evidence="3"/>
<dbReference type="Proteomes" id="UP000092124">
    <property type="component" value="Unassembled WGS sequence"/>
</dbReference>
<protein>
    <recommendedName>
        <fullName evidence="3">glyceraldehyde-3-phosphate dehydrogenase (phosphorylating)</fullName>
        <ecNumber evidence="3">1.2.1.12</ecNumber>
    </recommendedName>
</protein>
<evidence type="ECO:0000256" key="4">
    <source>
        <dbReference type="ARBA" id="ARBA00022490"/>
    </source>
</evidence>
<dbReference type="EMBL" id="LZPO01097104">
    <property type="protein sequence ID" value="OBS65124.1"/>
    <property type="molecule type" value="Genomic_DNA"/>
</dbReference>
<dbReference type="GO" id="GO:0005829">
    <property type="term" value="C:cytosol"/>
    <property type="evidence" value="ECO:0007669"/>
    <property type="project" value="TreeGrafter"/>
</dbReference>
<comment type="similarity">
    <text evidence="2">Belongs to the glyceraldehyde-3-phosphate dehydrogenase family.</text>
</comment>
<evidence type="ECO:0000259" key="10">
    <source>
        <dbReference type="SMART" id="SM00846"/>
    </source>
</evidence>
<evidence type="ECO:0000256" key="7">
    <source>
        <dbReference type="ARBA" id="ARBA00023152"/>
    </source>
</evidence>